<evidence type="ECO:0000313" key="3">
    <source>
        <dbReference type="WBParaSite" id="BTMF_0000152701-mRNA-1"/>
    </source>
</evidence>
<evidence type="ECO:0000313" key="1">
    <source>
        <dbReference type="EMBL" id="VDO08819.1"/>
    </source>
</evidence>
<dbReference type="AlphaFoldDB" id="A0A0R3Q5D2"/>
<dbReference type="STRING" id="42155.A0A0R3Q5D2"/>
<sequence length="81" mass="9543">MIQLGELFYCDVELLRKSVKGRKMYFALKLLENPYMFRWDDCVFAFLWLVAGNWVFRAEASHEPSLFLTSATGKLSVRFKI</sequence>
<gene>
    <name evidence="1" type="ORF">BTMF_LOCUS864</name>
</gene>
<dbReference type="EMBL" id="UZAG01000549">
    <property type="protein sequence ID" value="VDO08819.1"/>
    <property type="molecule type" value="Genomic_DNA"/>
</dbReference>
<evidence type="ECO:0000313" key="2">
    <source>
        <dbReference type="Proteomes" id="UP000280834"/>
    </source>
</evidence>
<protein>
    <submittedName>
        <fullName evidence="3">DUF4283 domain-containing protein</fullName>
    </submittedName>
</protein>
<accession>A0A0R3Q5D2</accession>
<organism evidence="3">
    <name type="scientific">Brugia timori</name>
    <dbReference type="NCBI Taxonomy" id="42155"/>
    <lineage>
        <taxon>Eukaryota</taxon>
        <taxon>Metazoa</taxon>
        <taxon>Ecdysozoa</taxon>
        <taxon>Nematoda</taxon>
        <taxon>Chromadorea</taxon>
        <taxon>Rhabditida</taxon>
        <taxon>Spirurina</taxon>
        <taxon>Spiruromorpha</taxon>
        <taxon>Filarioidea</taxon>
        <taxon>Onchocercidae</taxon>
        <taxon>Brugia</taxon>
    </lineage>
</organism>
<reference evidence="1 2" key="2">
    <citation type="submission" date="2018-11" db="EMBL/GenBank/DDBJ databases">
        <authorList>
            <consortium name="Pathogen Informatics"/>
        </authorList>
    </citation>
    <scope>NUCLEOTIDE SEQUENCE [LARGE SCALE GENOMIC DNA]</scope>
</reference>
<reference evidence="3" key="1">
    <citation type="submission" date="2017-02" db="UniProtKB">
        <authorList>
            <consortium name="WormBaseParasite"/>
        </authorList>
    </citation>
    <scope>IDENTIFICATION</scope>
</reference>
<dbReference type="Proteomes" id="UP000280834">
    <property type="component" value="Unassembled WGS sequence"/>
</dbReference>
<name>A0A0R3Q5D2_9BILA</name>
<dbReference type="WBParaSite" id="BTMF_0000152701-mRNA-1">
    <property type="protein sequence ID" value="BTMF_0000152701-mRNA-1"/>
    <property type="gene ID" value="BTMF_0000152701"/>
</dbReference>
<proteinExistence type="predicted"/>
<keyword evidence="2" id="KW-1185">Reference proteome</keyword>